<dbReference type="InterPro" id="IPR006059">
    <property type="entry name" value="SBP"/>
</dbReference>
<dbReference type="GO" id="GO:0015144">
    <property type="term" value="F:carbohydrate transmembrane transporter activity"/>
    <property type="evidence" value="ECO:0007669"/>
    <property type="project" value="InterPro"/>
</dbReference>
<dbReference type="GO" id="GO:0015768">
    <property type="term" value="P:maltose transport"/>
    <property type="evidence" value="ECO:0007669"/>
    <property type="project" value="TreeGrafter"/>
</dbReference>
<dbReference type="SUPFAM" id="SSF53850">
    <property type="entry name" value="Periplasmic binding protein-like II"/>
    <property type="match status" value="1"/>
</dbReference>
<dbReference type="GO" id="GO:0042956">
    <property type="term" value="P:maltodextrin transmembrane transport"/>
    <property type="evidence" value="ECO:0007669"/>
    <property type="project" value="TreeGrafter"/>
</dbReference>
<proteinExistence type="inferred from homology"/>
<dbReference type="GO" id="GO:1901982">
    <property type="term" value="F:maltose binding"/>
    <property type="evidence" value="ECO:0007669"/>
    <property type="project" value="TreeGrafter"/>
</dbReference>
<dbReference type="PRINTS" id="PR00181">
    <property type="entry name" value="MALTOSEBP"/>
</dbReference>
<protein>
    <submittedName>
        <fullName evidence="6">Maltose-binding periplasmic proteins/domains</fullName>
    </submittedName>
</protein>
<name>S5DK85_9ACTN</name>
<dbReference type="EMBL" id="KC811126">
    <property type="protein sequence ID" value="AGQ19241.1"/>
    <property type="molecule type" value="Genomic_DNA"/>
</dbReference>
<dbReference type="GO" id="GO:0055052">
    <property type="term" value="C:ATP-binding cassette (ABC) transporter complex, substrate-binding subunit-containing"/>
    <property type="evidence" value="ECO:0007669"/>
    <property type="project" value="TreeGrafter"/>
</dbReference>
<dbReference type="PROSITE" id="PS51257">
    <property type="entry name" value="PROKAR_LIPOPROTEIN"/>
    <property type="match status" value="1"/>
</dbReference>
<evidence type="ECO:0000256" key="5">
    <source>
        <dbReference type="SAM" id="SignalP"/>
    </source>
</evidence>
<dbReference type="Gene3D" id="3.40.190.10">
    <property type="entry name" value="Periplasmic binding protein-like II"/>
    <property type="match status" value="2"/>
</dbReference>
<dbReference type="Pfam" id="PF13416">
    <property type="entry name" value="SBP_bac_8"/>
    <property type="match status" value="1"/>
</dbReference>
<keyword evidence="4 5" id="KW-0732">Signal</keyword>
<evidence type="ECO:0000256" key="4">
    <source>
        <dbReference type="ARBA" id="ARBA00022729"/>
    </source>
</evidence>
<feature type="signal peptide" evidence="5">
    <location>
        <begin position="1"/>
        <end position="29"/>
    </location>
</feature>
<evidence type="ECO:0000256" key="3">
    <source>
        <dbReference type="ARBA" id="ARBA00022597"/>
    </source>
</evidence>
<evidence type="ECO:0000256" key="2">
    <source>
        <dbReference type="ARBA" id="ARBA00022448"/>
    </source>
</evidence>
<dbReference type="PANTHER" id="PTHR30061:SF50">
    <property type="entry name" value="MALTOSE_MALTODEXTRIN-BINDING PERIPLASMIC PROTEIN"/>
    <property type="match status" value="1"/>
</dbReference>
<keyword evidence="2" id="KW-0813">Transport</keyword>
<reference evidence="6" key="1">
    <citation type="journal article" date="2013" name="Sci. Rep.">
        <title>Metagenomics uncovers a new group of low GC and ultra-small marine Actinobacteria.</title>
        <authorList>
            <person name="Ghai R."/>
            <person name="Mizuno C.M."/>
            <person name="Picazo A."/>
            <person name="Camacho A."/>
            <person name="Rodriguez-Valera F."/>
        </authorList>
    </citation>
    <scope>NUCLEOTIDE SEQUENCE</scope>
</reference>
<dbReference type="PANTHER" id="PTHR30061">
    <property type="entry name" value="MALTOSE-BINDING PERIPLASMIC PROTEIN"/>
    <property type="match status" value="1"/>
</dbReference>
<accession>S5DK85</accession>
<evidence type="ECO:0000313" key="6">
    <source>
        <dbReference type="EMBL" id="AGQ19241.1"/>
    </source>
</evidence>
<dbReference type="AlphaFoldDB" id="S5DK85"/>
<organism evidence="6">
    <name type="scientific">Candidatus Actinomarina minuta</name>
    <dbReference type="NCBI Taxonomy" id="1389454"/>
    <lineage>
        <taxon>Bacteria</taxon>
        <taxon>Bacillati</taxon>
        <taxon>Actinomycetota</taxon>
        <taxon>Actinomycetes</taxon>
        <taxon>Candidatus Actinomarinidae</taxon>
        <taxon>Candidatus Actinomarinales</taxon>
        <taxon>Candidatus Actinomarineae</taxon>
        <taxon>Candidatus Actinomarinaceae</taxon>
        <taxon>Candidatus Actinomarina</taxon>
    </lineage>
</organism>
<sequence length="442" mass="45982">MYIQKGEYMKTNKSRFIVILLMLSMVAVACGGDTAEDVAETPEVTEAPKETLAAPATTAPPPEVIVVWAEEKVATALDPLVGAYEAAAGVDVEVVVYDFGAIRTDVQTAGPAGEGPDVFLGAHDWVGELAANGVLQPINLASVASDLFEVGINAFSYDGMSYGFPYATEAIAMYYNADLTDGVPTTWDDVKAACDAAGTELCVGAPGGGGGADAYHNHPFVASAGGYVFKVQGGFDPNDVGLDNEGALASAEYLDTLVKEGVVASTDYGASMSAFQEGRSLFWMTGPWARNDASAVNYNVGLIPSFSDSPATPFVGVRGAMVSSFSDKKLLAESFILDFFATVEVQEAMYNSDPRLPATKSLFAIVEAADPIAAAFAASASNGIPMPNIPEMGSVWGPFGDALLIIRDQAYGTNEETGVTVNSATDAMKLAAEQIRTAIAGG</sequence>
<comment type="similarity">
    <text evidence="1">Belongs to the bacterial solute-binding protein 1 family.</text>
</comment>
<feature type="chain" id="PRO_5039548854" evidence="5">
    <location>
        <begin position="30"/>
        <end position="442"/>
    </location>
</feature>
<evidence type="ECO:0000256" key="1">
    <source>
        <dbReference type="ARBA" id="ARBA00008520"/>
    </source>
</evidence>
<keyword evidence="3" id="KW-0762">Sugar transport</keyword>
<dbReference type="InterPro" id="IPR006060">
    <property type="entry name" value="Maltose/Cyclodextrin-bd"/>
</dbReference>